<organism evidence="1 2">
    <name type="scientific">Biomphalaria pfeifferi</name>
    <name type="common">Bloodfluke planorb</name>
    <name type="synonym">Freshwater snail</name>
    <dbReference type="NCBI Taxonomy" id="112525"/>
    <lineage>
        <taxon>Eukaryota</taxon>
        <taxon>Metazoa</taxon>
        <taxon>Spiralia</taxon>
        <taxon>Lophotrochozoa</taxon>
        <taxon>Mollusca</taxon>
        <taxon>Gastropoda</taxon>
        <taxon>Heterobranchia</taxon>
        <taxon>Euthyneura</taxon>
        <taxon>Panpulmonata</taxon>
        <taxon>Hygrophila</taxon>
        <taxon>Lymnaeoidea</taxon>
        <taxon>Planorbidae</taxon>
        <taxon>Biomphalaria</taxon>
    </lineage>
</organism>
<name>A0AAD8BCN5_BIOPF</name>
<keyword evidence="2" id="KW-1185">Reference proteome</keyword>
<dbReference type="Proteomes" id="UP001233172">
    <property type="component" value="Unassembled WGS sequence"/>
</dbReference>
<accession>A0AAD8BCN5</accession>
<dbReference type="EMBL" id="JASAOG010000097">
    <property type="protein sequence ID" value="KAK0052138.1"/>
    <property type="molecule type" value="Genomic_DNA"/>
</dbReference>
<reference evidence="1" key="2">
    <citation type="submission" date="2023-04" db="EMBL/GenBank/DDBJ databases">
        <authorList>
            <person name="Bu L."/>
            <person name="Lu L."/>
            <person name="Laidemitt M.R."/>
            <person name="Zhang S.M."/>
            <person name="Mutuku M."/>
            <person name="Mkoji G."/>
            <person name="Steinauer M."/>
            <person name="Loker E.S."/>
        </authorList>
    </citation>
    <scope>NUCLEOTIDE SEQUENCE</scope>
    <source>
        <strain evidence="1">KasaAsao</strain>
        <tissue evidence="1">Whole Snail</tissue>
    </source>
</reference>
<protein>
    <submittedName>
        <fullName evidence="1">Ankyrin repeat domain-containing protein 13C</fullName>
    </submittedName>
</protein>
<dbReference type="AlphaFoldDB" id="A0AAD8BCN5"/>
<comment type="caution">
    <text evidence="1">The sequence shown here is derived from an EMBL/GenBank/DDBJ whole genome shotgun (WGS) entry which is preliminary data.</text>
</comment>
<gene>
    <name evidence="1" type="ORF">Bpfe_018468</name>
</gene>
<sequence>MELYLMHIICSLRTDQPYFILQKETDHVISQDADTVLSQVSTDPLHNSHDISQHCEDSDCSTVDGSSDHSFKNFDQTLSIAMKGKQKILGLLQKCTSFNLGFVGHNQQCAQQNDFSETCEAKYVSCLQRQASQILLCQMSEIREPPSGKDSCICSDGLHKKKCLPQRNKDRLNKGCTEIKHSGKPIGALCHSGNPPTSSSDAHKKNKVLSCHELGCSPYTLLDHKHSTEDPTDSPVLLDHGTFRGHKFEKCKCRQAYPELGQQLEQLSTSVKPQASNTLQDSTIEQLAASSSELPAEQTNDLAVCIDIPISNFGFYGGEIVILI</sequence>
<evidence type="ECO:0000313" key="1">
    <source>
        <dbReference type="EMBL" id="KAK0052138.1"/>
    </source>
</evidence>
<proteinExistence type="predicted"/>
<reference evidence="1" key="1">
    <citation type="journal article" date="2023" name="PLoS Negl. Trop. Dis.">
        <title>A genome sequence for Biomphalaria pfeifferi, the major vector snail for the human-infecting parasite Schistosoma mansoni.</title>
        <authorList>
            <person name="Bu L."/>
            <person name="Lu L."/>
            <person name="Laidemitt M.R."/>
            <person name="Zhang S.M."/>
            <person name="Mutuku M."/>
            <person name="Mkoji G."/>
            <person name="Steinauer M."/>
            <person name="Loker E.S."/>
        </authorList>
    </citation>
    <scope>NUCLEOTIDE SEQUENCE</scope>
    <source>
        <strain evidence="1">KasaAsao</strain>
    </source>
</reference>
<evidence type="ECO:0000313" key="2">
    <source>
        <dbReference type="Proteomes" id="UP001233172"/>
    </source>
</evidence>